<name>A0AA37KPA1_9BACT</name>
<keyword evidence="16 19" id="KW-0961">Cell wall biogenesis/degradation</keyword>
<feature type="region of interest" description="Disordered" evidence="20">
    <location>
        <begin position="1"/>
        <end position="39"/>
    </location>
</feature>
<dbReference type="HAMAP" id="MF_00037">
    <property type="entry name" value="MurB"/>
    <property type="match status" value="1"/>
</dbReference>
<feature type="compositionally biased region" description="Basic and acidic residues" evidence="20">
    <location>
        <begin position="19"/>
        <end position="35"/>
    </location>
</feature>
<dbReference type="GO" id="GO:0071949">
    <property type="term" value="F:FAD binding"/>
    <property type="evidence" value="ECO:0007669"/>
    <property type="project" value="InterPro"/>
</dbReference>
<evidence type="ECO:0000256" key="13">
    <source>
        <dbReference type="ARBA" id="ARBA00022984"/>
    </source>
</evidence>
<feature type="active site" evidence="19">
    <location>
        <position position="225"/>
    </location>
</feature>
<dbReference type="NCBIfam" id="NF000755">
    <property type="entry name" value="PRK00046.1"/>
    <property type="match status" value="1"/>
</dbReference>
<evidence type="ECO:0000256" key="6">
    <source>
        <dbReference type="ARBA" id="ARBA00015188"/>
    </source>
</evidence>
<dbReference type="Gene3D" id="3.30.43.10">
    <property type="entry name" value="Uridine Diphospho-n-acetylenolpyruvylglucosamine Reductase, domain 2"/>
    <property type="match status" value="1"/>
</dbReference>
<protein>
    <recommendedName>
        <fullName evidence="6 19">UDP-N-acetylenolpyruvoylglucosamine reductase</fullName>
        <ecNumber evidence="5 19">1.3.1.98</ecNumber>
    </recommendedName>
    <alternativeName>
        <fullName evidence="17 19">UDP-N-acetylmuramate dehydrogenase</fullName>
    </alternativeName>
</protein>
<comment type="function">
    <text evidence="2 19">Cell wall formation.</text>
</comment>
<evidence type="ECO:0000256" key="12">
    <source>
        <dbReference type="ARBA" id="ARBA00022960"/>
    </source>
</evidence>
<dbReference type="InterPro" id="IPR016169">
    <property type="entry name" value="FAD-bd_PCMH_sub2"/>
</dbReference>
<evidence type="ECO:0000259" key="21">
    <source>
        <dbReference type="PROSITE" id="PS51387"/>
    </source>
</evidence>
<dbReference type="SUPFAM" id="SSF56194">
    <property type="entry name" value="Uridine diphospho-N-Acetylenolpyruvylglucosamine reductase, MurB, C-terminal domain"/>
    <property type="match status" value="1"/>
</dbReference>
<keyword evidence="15 19" id="KW-0131">Cell cycle</keyword>
<dbReference type="Gene3D" id="3.30.465.10">
    <property type="match status" value="1"/>
</dbReference>
<evidence type="ECO:0000256" key="14">
    <source>
        <dbReference type="ARBA" id="ARBA00023002"/>
    </source>
</evidence>
<sequence length="399" mass="44328">MRKIAHFPYPRPHQTTLYKEPRGGASRPERRKDRSGTGARRIYAPNARRYNRANDKQTETDGMIREFHQIDLSGRNSFGVGQQAARLAEFETEEDLRTIFSGGVPERWAVLSGGNNILFTRDYDGLLLTPVARQITPLGEEGDTVRVRADAGVEWDDLVEWAVERGLWGIENLSLIPGKAGAAPVQNIGAYGCEAKDVIERVHMFCTDNRSAMVIDAGHCCFGYRESIFKHELRGRVIITAVDIRLSRTPRPRLGYGDVEREVEARGGVTLRNIREAICAIRRAKLPDPKVTGNAGSFFKNPVVDECVARQLQAQWPDMPVYPAAGCAGRVKLAAGWLIDKAGLKGYKRGRVGVHERQALVLVNLGGATGGEVIDFAHTVQMRVHKKFGIEIDTEVNIF</sequence>
<evidence type="ECO:0000256" key="16">
    <source>
        <dbReference type="ARBA" id="ARBA00023316"/>
    </source>
</evidence>
<dbReference type="Pfam" id="PF02873">
    <property type="entry name" value="MurB_C"/>
    <property type="match status" value="1"/>
</dbReference>
<keyword evidence="12 19" id="KW-0133">Cell shape</keyword>
<evidence type="ECO:0000256" key="18">
    <source>
        <dbReference type="ARBA" id="ARBA00048914"/>
    </source>
</evidence>
<keyword evidence="7 19" id="KW-0963">Cytoplasm</keyword>
<comment type="pathway">
    <text evidence="4 19">Cell wall biogenesis; peptidoglycan biosynthesis.</text>
</comment>
<evidence type="ECO:0000256" key="5">
    <source>
        <dbReference type="ARBA" id="ARBA00012518"/>
    </source>
</evidence>
<dbReference type="EMBL" id="BQOL01000001">
    <property type="protein sequence ID" value="GKI18358.1"/>
    <property type="molecule type" value="Genomic_DNA"/>
</dbReference>
<keyword evidence="13 19" id="KW-0573">Peptidoglycan synthesis</keyword>
<dbReference type="PROSITE" id="PS51387">
    <property type="entry name" value="FAD_PCMH"/>
    <property type="match status" value="1"/>
</dbReference>
<evidence type="ECO:0000313" key="22">
    <source>
        <dbReference type="EMBL" id="GKI18358.1"/>
    </source>
</evidence>
<dbReference type="InterPro" id="IPR036635">
    <property type="entry name" value="MurB_C_sf"/>
</dbReference>
<dbReference type="NCBIfam" id="TIGR00179">
    <property type="entry name" value="murB"/>
    <property type="match status" value="1"/>
</dbReference>
<dbReference type="InterPro" id="IPR003170">
    <property type="entry name" value="MurB"/>
</dbReference>
<dbReference type="InterPro" id="IPR016167">
    <property type="entry name" value="FAD-bd_PCMH_sub1"/>
</dbReference>
<accession>A0AA37KPA1</accession>
<evidence type="ECO:0000256" key="1">
    <source>
        <dbReference type="ARBA" id="ARBA00001974"/>
    </source>
</evidence>
<evidence type="ECO:0000313" key="23">
    <source>
        <dbReference type="Proteomes" id="UP001055105"/>
    </source>
</evidence>
<dbReference type="GO" id="GO:0071555">
    <property type="term" value="P:cell wall organization"/>
    <property type="evidence" value="ECO:0007669"/>
    <property type="project" value="UniProtKB-KW"/>
</dbReference>
<evidence type="ECO:0000256" key="4">
    <source>
        <dbReference type="ARBA" id="ARBA00004752"/>
    </source>
</evidence>
<gene>
    <name evidence="19 22" type="primary">murB</name>
    <name evidence="22" type="ORF">CE91St16_12660</name>
</gene>
<reference evidence="22" key="1">
    <citation type="submission" date="2022-01" db="EMBL/GenBank/DDBJ databases">
        <title>Novel bile acid biosynthetic pathways are enriched in the microbiome of centenarians.</title>
        <authorList>
            <person name="Sato Y."/>
            <person name="Atarashi K."/>
            <person name="Plichta R.D."/>
            <person name="Arai Y."/>
            <person name="Sasajima S."/>
            <person name="Kearney M.S."/>
            <person name="Suda W."/>
            <person name="Takeshita K."/>
            <person name="Sasaki T."/>
            <person name="Okamoto S."/>
            <person name="Skelly N.A."/>
            <person name="Okamura Y."/>
            <person name="Vlamakis H."/>
            <person name="Li Y."/>
            <person name="Tanoue T."/>
            <person name="Takei H."/>
            <person name="Nittono H."/>
            <person name="Narushima S."/>
            <person name="Irie J."/>
            <person name="Itoh H."/>
            <person name="Moriya K."/>
            <person name="Sugiura Y."/>
            <person name="Suematsu M."/>
            <person name="Moritoki N."/>
            <person name="Shibata S."/>
            <person name="Littman R.D."/>
            <person name="Fischbach A.M."/>
            <person name="Uwamino Y."/>
            <person name="Inoue T."/>
            <person name="Honda A."/>
            <person name="Hattori M."/>
            <person name="Murai T."/>
            <person name="Xavier J.R."/>
            <person name="Hirose N."/>
            <person name="Honda K."/>
        </authorList>
    </citation>
    <scope>NUCLEOTIDE SEQUENCE</scope>
    <source>
        <strain evidence="22">CE91-St16</strain>
    </source>
</reference>
<evidence type="ECO:0000256" key="19">
    <source>
        <dbReference type="HAMAP-Rule" id="MF_00037"/>
    </source>
</evidence>
<dbReference type="GO" id="GO:0008762">
    <property type="term" value="F:UDP-N-acetylmuramate dehydrogenase activity"/>
    <property type="evidence" value="ECO:0007669"/>
    <property type="project" value="UniProtKB-UniRule"/>
</dbReference>
<dbReference type="GO" id="GO:0051301">
    <property type="term" value="P:cell division"/>
    <property type="evidence" value="ECO:0007669"/>
    <property type="project" value="UniProtKB-KW"/>
</dbReference>
<evidence type="ECO:0000256" key="2">
    <source>
        <dbReference type="ARBA" id="ARBA00003921"/>
    </source>
</evidence>
<comment type="catalytic activity">
    <reaction evidence="18 19">
        <text>UDP-N-acetyl-alpha-D-muramate + NADP(+) = UDP-N-acetyl-3-O-(1-carboxyvinyl)-alpha-D-glucosamine + NADPH + H(+)</text>
        <dbReference type="Rhea" id="RHEA:12248"/>
        <dbReference type="ChEBI" id="CHEBI:15378"/>
        <dbReference type="ChEBI" id="CHEBI:57783"/>
        <dbReference type="ChEBI" id="CHEBI:58349"/>
        <dbReference type="ChEBI" id="CHEBI:68483"/>
        <dbReference type="ChEBI" id="CHEBI:70757"/>
        <dbReference type="EC" id="1.3.1.98"/>
    </reaction>
</comment>
<evidence type="ECO:0000256" key="8">
    <source>
        <dbReference type="ARBA" id="ARBA00022618"/>
    </source>
</evidence>
<dbReference type="Pfam" id="PF01565">
    <property type="entry name" value="FAD_binding_4"/>
    <property type="match status" value="1"/>
</dbReference>
<keyword evidence="11 19" id="KW-0521">NADP</keyword>
<dbReference type="PANTHER" id="PTHR21071:SF4">
    <property type="entry name" value="UDP-N-ACETYLENOLPYRUVOYLGLUCOSAMINE REDUCTASE"/>
    <property type="match status" value="1"/>
</dbReference>
<keyword evidence="10 19" id="KW-0274">FAD</keyword>
<comment type="subcellular location">
    <subcellularLocation>
        <location evidence="3 19">Cytoplasm</location>
    </subcellularLocation>
</comment>
<dbReference type="Proteomes" id="UP001055105">
    <property type="component" value="Unassembled WGS sequence"/>
</dbReference>
<feature type="domain" description="FAD-binding PCMH-type" evidence="21">
    <location>
        <begin position="80"/>
        <end position="249"/>
    </location>
</feature>
<dbReference type="SUPFAM" id="SSF56176">
    <property type="entry name" value="FAD-binding/transporter-associated domain-like"/>
    <property type="match status" value="1"/>
</dbReference>
<evidence type="ECO:0000256" key="20">
    <source>
        <dbReference type="SAM" id="MobiDB-lite"/>
    </source>
</evidence>
<evidence type="ECO:0000256" key="7">
    <source>
        <dbReference type="ARBA" id="ARBA00022490"/>
    </source>
</evidence>
<dbReference type="GO" id="GO:0009252">
    <property type="term" value="P:peptidoglycan biosynthetic process"/>
    <property type="evidence" value="ECO:0007669"/>
    <property type="project" value="UniProtKB-UniRule"/>
</dbReference>
<keyword evidence="14 19" id="KW-0560">Oxidoreductase</keyword>
<feature type="active site" evidence="19">
    <location>
        <position position="395"/>
    </location>
</feature>
<feature type="active site" description="Proton donor" evidence="19">
    <location>
        <position position="297"/>
    </location>
</feature>
<dbReference type="Gene3D" id="3.90.78.10">
    <property type="entry name" value="UDP-N-acetylenolpyruvoylglucosamine reductase, C-terminal domain"/>
    <property type="match status" value="1"/>
</dbReference>
<evidence type="ECO:0000256" key="9">
    <source>
        <dbReference type="ARBA" id="ARBA00022630"/>
    </source>
</evidence>
<dbReference type="InterPro" id="IPR006094">
    <property type="entry name" value="Oxid_FAD_bind_N"/>
</dbReference>
<dbReference type="PANTHER" id="PTHR21071">
    <property type="entry name" value="UDP-N-ACETYLENOLPYRUVOYLGLUCOSAMINE REDUCTASE"/>
    <property type="match status" value="1"/>
</dbReference>
<dbReference type="InterPro" id="IPR016166">
    <property type="entry name" value="FAD-bd_PCMH"/>
</dbReference>
<comment type="cofactor">
    <cofactor evidence="1 19">
        <name>FAD</name>
        <dbReference type="ChEBI" id="CHEBI:57692"/>
    </cofactor>
</comment>
<evidence type="ECO:0000256" key="11">
    <source>
        <dbReference type="ARBA" id="ARBA00022857"/>
    </source>
</evidence>
<evidence type="ECO:0000256" key="17">
    <source>
        <dbReference type="ARBA" id="ARBA00031026"/>
    </source>
</evidence>
<dbReference type="GO" id="GO:0008360">
    <property type="term" value="P:regulation of cell shape"/>
    <property type="evidence" value="ECO:0007669"/>
    <property type="project" value="UniProtKB-KW"/>
</dbReference>
<evidence type="ECO:0000256" key="10">
    <source>
        <dbReference type="ARBA" id="ARBA00022827"/>
    </source>
</evidence>
<proteinExistence type="inferred from homology"/>
<evidence type="ECO:0000256" key="3">
    <source>
        <dbReference type="ARBA" id="ARBA00004496"/>
    </source>
</evidence>
<dbReference type="GO" id="GO:0005829">
    <property type="term" value="C:cytosol"/>
    <property type="evidence" value="ECO:0007669"/>
    <property type="project" value="TreeGrafter"/>
</dbReference>
<dbReference type="InterPro" id="IPR011601">
    <property type="entry name" value="MurB_C"/>
</dbReference>
<organism evidence="22 23">
    <name type="scientific">Alistipes finegoldii</name>
    <dbReference type="NCBI Taxonomy" id="214856"/>
    <lineage>
        <taxon>Bacteria</taxon>
        <taxon>Pseudomonadati</taxon>
        <taxon>Bacteroidota</taxon>
        <taxon>Bacteroidia</taxon>
        <taxon>Bacteroidales</taxon>
        <taxon>Rikenellaceae</taxon>
        <taxon>Alistipes</taxon>
    </lineage>
</organism>
<comment type="caution">
    <text evidence="22">The sequence shown here is derived from an EMBL/GenBank/DDBJ whole genome shotgun (WGS) entry which is preliminary data.</text>
</comment>
<keyword evidence="9 19" id="KW-0285">Flavoprotein</keyword>
<dbReference type="AlphaFoldDB" id="A0AA37KPA1"/>
<keyword evidence="8 19" id="KW-0132">Cell division</keyword>
<evidence type="ECO:0000256" key="15">
    <source>
        <dbReference type="ARBA" id="ARBA00023306"/>
    </source>
</evidence>
<dbReference type="EC" id="1.3.1.98" evidence="5 19"/>
<dbReference type="InterPro" id="IPR036318">
    <property type="entry name" value="FAD-bd_PCMH-like_sf"/>
</dbReference>
<comment type="similarity">
    <text evidence="19">Belongs to the MurB family.</text>
</comment>